<evidence type="ECO:0000256" key="1">
    <source>
        <dbReference type="SAM" id="Phobius"/>
    </source>
</evidence>
<accession>A0A9Q4ACK3</accession>
<dbReference type="Proteomes" id="UP001108123">
    <property type="component" value="Unassembled WGS sequence"/>
</dbReference>
<evidence type="ECO:0000313" key="3">
    <source>
        <dbReference type="Proteomes" id="UP001108123"/>
    </source>
</evidence>
<comment type="caution">
    <text evidence="2">The sequence shown here is derived from an EMBL/GenBank/DDBJ whole genome shotgun (WGS) entry which is preliminary data.</text>
</comment>
<keyword evidence="1" id="KW-0472">Membrane</keyword>
<keyword evidence="1" id="KW-0812">Transmembrane</keyword>
<name>A0A9Q4ACK3_9FIRM</name>
<keyword evidence="3" id="KW-1185">Reference proteome</keyword>
<dbReference type="RefSeq" id="WP_237915378.1">
    <property type="nucleotide sequence ID" value="NZ_JAKNID010000021.1"/>
</dbReference>
<dbReference type="EMBL" id="JAKNID010000021">
    <property type="protein sequence ID" value="MCG4565136.1"/>
    <property type="molecule type" value="Genomic_DNA"/>
</dbReference>
<dbReference type="Gene3D" id="2.60.320.10">
    <property type="entry name" value="N-utilization substance G protein NusG, insert domain"/>
    <property type="match status" value="1"/>
</dbReference>
<reference evidence="2" key="1">
    <citation type="submission" date="2022-01" db="EMBL/GenBank/DDBJ databases">
        <title>Collection of gut derived symbiotic bacterial strains cultured from healthy donors.</title>
        <authorList>
            <person name="Lin H."/>
            <person name="Kohout C."/>
            <person name="Waligurski E."/>
            <person name="Pamer E.G."/>
        </authorList>
    </citation>
    <scope>NUCLEOTIDE SEQUENCE</scope>
    <source>
        <strain evidence="2">MSK.14.39</strain>
    </source>
</reference>
<evidence type="ECO:0000313" key="2">
    <source>
        <dbReference type="EMBL" id="MCG4565136.1"/>
    </source>
</evidence>
<dbReference type="InterPro" id="IPR038690">
    <property type="entry name" value="NusG_2_sf"/>
</dbReference>
<dbReference type="CDD" id="cd09911">
    <property type="entry name" value="Lin0431_like"/>
    <property type="match status" value="1"/>
</dbReference>
<dbReference type="AlphaFoldDB" id="A0A9Q4ACK3"/>
<sequence length="129" mass="14637">MFILTKGDKCLIISIIIISLFSLWYVKKEATNYDEKYILIQVDGKDYKKITFGPEVIGKKIPIKTELGYNLIEIGDGKVRVIEADCPDQLDVKQGYIESPGEVIVCLPNKLVIEIKGKTKDEDIDYISH</sequence>
<proteinExistence type="predicted"/>
<protein>
    <submittedName>
        <fullName evidence="2">NusG domain II-containing protein</fullName>
    </submittedName>
</protein>
<gene>
    <name evidence="2" type="ORF">L0P62_06720</name>
</gene>
<organism evidence="2 3">
    <name type="scientific">Anaerosalibacter bizertensis</name>
    <dbReference type="NCBI Taxonomy" id="932217"/>
    <lineage>
        <taxon>Bacteria</taxon>
        <taxon>Bacillati</taxon>
        <taxon>Bacillota</taxon>
        <taxon>Tissierellia</taxon>
        <taxon>Tissierellales</taxon>
        <taxon>Sporanaerobacteraceae</taxon>
        <taxon>Anaerosalibacter</taxon>
    </lineage>
</organism>
<keyword evidence="1" id="KW-1133">Transmembrane helix</keyword>
<feature type="transmembrane region" description="Helical" evidence="1">
    <location>
        <begin position="7"/>
        <end position="26"/>
    </location>
</feature>
<dbReference type="Pfam" id="PF07009">
    <property type="entry name" value="NusG_II"/>
    <property type="match status" value="1"/>
</dbReference>